<dbReference type="AlphaFoldDB" id="A0A7Z7IZU4"/>
<evidence type="ECO:0000313" key="1">
    <source>
        <dbReference type="EMBL" id="SOO23258.1"/>
    </source>
</evidence>
<evidence type="ECO:0000313" key="2">
    <source>
        <dbReference type="EMBL" id="SOO26340.1"/>
    </source>
</evidence>
<dbReference type="EMBL" id="OCZC01000047">
    <property type="protein sequence ID" value="SOO23258.1"/>
    <property type="molecule type" value="Genomic_DNA"/>
</dbReference>
<organism evidence="1 3">
    <name type="scientific">Xanthomonas campestris pv. phaseoli</name>
    <dbReference type="NCBI Taxonomy" id="317013"/>
    <lineage>
        <taxon>Bacteria</taxon>
        <taxon>Pseudomonadati</taxon>
        <taxon>Pseudomonadota</taxon>
        <taxon>Gammaproteobacteria</taxon>
        <taxon>Lysobacterales</taxon>
        <taxon>Lysobacteraceae</taxon>
        <taxon>Xanthomonas</taxon>
    </lineage>
</organism>
<dbReference type="EMBL" id="OCZC01000081">
    <property type="protein sequence ID" value="SOO26340.1"/>
    <property type="molecule type" value="Genomic_DNA"/>
</dbReference>
<sequence length="72" mass="8049">MHMVVHQYVSMQLAACRVQGLMYQVQIAQSIAIIQKAGQAVVPALHDVLRDTGNVNTRKSGHLARLAERHWC</sequence>
<comment type="caution">
    <text evidence="1">The sequence shown here is derived from an EMBL/GenBank/DDBJ whole genome shotgun (WGS) entry which is preliminary data.</text>
</comment>
<evidence type="ECO:0000313" key="3">
    <source>
        <dbReference type="Proteomes" id="UP000234345"/>
    </source>
</evidence>
<protein>
    <submittedName>
        <fullName evidence="1">Uncharacterized protein</fullName>
    </submittedName>
</protein>
<proteinExistence type="predicted"/>
<accession>A0A7Z7IZU4</accession>
<name>A0A7Z7IZU4_XANCH</name>
<gene>
    <name evidence="1" type="ORF">XFF6991_20002</name>
    <name evidence="2" type="ORF">XFF6991_530189</name>
</gene>
<dbReference type="Proteomes" id="UP000234345">
    <property type="component" value="Unassembled WGS sequence"/>
</dbReference>
<reference evidence="1 3" key="1">
    <citation type="submission" date="2017-10" db="EMBL/GenBank/DDBJ databases">
        <authorList>
            <person name="Regsiter A."/>
            <person name="William W."/>
        </authorList>
    </citation>
    <scope>NUCLEOTIDE SEQUENCE [LARGE SCALE GENOMIC DNA]</scope>
    <source>
        <strain evidence="1 3">CFBP6991</strain>
    </source>
</reference>